<accession>A0A1E3I109</accession>
<dbReference type="Proteomes" id="UP000094065">
    <property type="component" value="Unassembled WGS sequence"/>
</dbReference>
<protein>
    <recommendedName>
        <fullName evidence="4">NAD(P)-binding domain-containing protein</fullName>
    </recommendedName>
</protein>
<dbReference type="EMBL" id="AWGJ01000003">
    <property type="protein sequence ID" value="ODN82257.1"/>
    <property type="molecule type" value="Genomic_DNA"/>
</dbReference>
<evidence type="ECO:0008006" key="4">
    <source>
        <dbReference type="Google" id="ProtNLM"/>
    </source>
</evidence>
<reference evidence="2 3" key="1">
    <citation type="submission" date="2016-06" db="EMBL/GenBank/DDBJ databases">
        <title>Evolution of pathogenesis and genome organization in the Tremellales.</title>
        <authorList>
            <person name="Cuomo C."/>
            <person name="Litvintseva A."/>
            <person name="Heitman J."/>
            <person name="Chen Y."/>
            <person name="Sun S."/>
            <person name="Springer D."/>
            <person name="Dromer F."/>
            <person name="Young S."/>
            <person name="Zeng Q."/>
            <person name="Chapman S."/>
            <person name="Gujja S."/>
            <person name="Saif S."/>
            <person name="Birren B."/>
        </authorList>
    </citation>
    <scope>NUCLEOTIDE SEQUENCE [LARGE SCALE GENOMIC DNA]</scope>
    <source>
        <strain evidence="2 3">CBS 6039</strain>
    </source>
</reference>
<organism evidence="2 3">
    <name type="scientific">Cryptococcus amylolentus CBS 6039</name>
    <dbReference type="NCBI Taxonomy" id="1295533"/>
    <lineage>
        <taxon>Eukaryota</taxon>
        <taxon>Fungi</taxon>
        <taxon>Dikarya</taxon>
        <taxon>Basidiomycota</taxon>
        <taxon>Agaricomycotina</taxon>
        <taxon>Tremellomycetes</taxon>
        <taxon>Tremellales</taxon>
        <taxon>Cryptococcaceae</taxon>
        <taxon>Cryptococcus</taxon>
    </lineage>
</organism>
<dbReference type="RefSeq" id="XP_018996576.1">
    <property type="nucleotide sequence ID" value="XM_019136173.1"/>
</dbReference>
<evidence type="ECO:0000313" key="2">
    <source>
        <dbReference type="EMBL" id="ODN82257.1"/>
    </source>
</evidence>
<proteinExistence type="inferred from homology"/>
<dbReference type="SUPFAM" id="SSF51735">
    <property type="entry name" value="NAD(P)-binding Rossmann-fold domains"/>
    <property type="match status" value="1"/>
</dbReference>
<keyword evidence="3" id="KW-1185">Reference proteome</keyword>
<dbReference type="PANTHER" id="PTHR43544">
    <property type="entry name" value="SHORT-CHAIN DEHYDROGENASE/REDUCTASE"/>
    <property type="match status" value="1"/>
</dbReference>
<dbReference type="InterPro" id="IPR036291">
    <property type="entry name" value="NAD(P)-bd_dom_sf"/>
</dbReference>
<dbReference type="OrthoDB" id="9876299at2759"/>
<dbReference type="InterPro" id="IPR002347">
    <property type="entry name" value="SDR_fam"/>
</dbReference>
<evidence type="ECO:0000256" key="1">
    <source>
        <dbReference type="ARBA" id="ARBA00006484"/>
    </source>
</evidence>
<dbReference type="AlphaFoldDB" id="A0A1E3I109"/>
<evidence type="ECO:0000313" key="3">
    <source>
        <dbReference type="Proteomes" id="UP000094065"/>
    </source>
</evidence>
<dbReference type="PRINTS" id="PR00081">
    <property type="entry name" value="GDHRDH"/>
</dbReference>
<dbReference type="Pfam" id="PF00106">
    <property type="entry name" value="adh_short"/>
    <property type="match status" value="1"/>
</dbReference>
<dbReference type="Gene3D" id="3.40.50.720">
    <property type="entry name" value="NAD(P)-binding Rossmann-like Domain"/>
    <property type="match status" value="1"/>
</dbReference>
<comment type="similarity">
    <text evidence="1">Belongs to the short-chain dehydrogenases/reductases (SDR) family.</text>
</comment>
<comment type="caution">
    <text evidence="2">The sequence shown here is derived from an EMBL/GenBank/DDBJ whole genome shotgun (WGS) entry which is preliminary data.</text>
</comment>
<gene>
    <name evidence="2" type="ORF">L202_02540</name>
</gene>
<dbReference type="PANTHER" id="PTHR43544:SF26">
    <property type="entry name" value="SHORT CHAIN DEHYDROGENASE_REDUCTASE FAMILY OXIDOREDUCTASE (JCVI)"/>
    <property type="match status" value="1"/>
</dbReference>
<dbReference type="GO" id="GO:0016491">
    <property type="term" value="F:oxidoreductase activity"/>
    <property type="evidence" value="ECO:0007669"/>
    <property type="project" value="TreeGrafter"/>
</dbReference>
<sequence>MSTHHHPFPYGAHHTRKMSSGVKTILVTGANRGIGLEIAKSYLEKGWKVVAAVRDVGKMPKLEGDLLVVKIDAASLTDAEEAAQELRTKHNVRDLNILLANAGVGIMGPPLAQTPIASFDQSIQINTRGPLLLYQAFRDMLGDGEGNTFAVVSSKGGSISTPKRIGFGVYGCSKAAANYLVRAIHFEEPKLKAFAIHPGWVETEMGINASNNANMNGTTPQRLEDTVPGIIRLLETATKEEHSGWMWEYNGNKASL</sequence>
<dbReference type="InterPro" id="IPR051468">
    <property type="entry name" value="Fungal_SecMetab_SDRs"/>
</dbReference>
<dbReference type="GeneID" id="30153849"/>
<name>A0A1E3I109_9TREE</name>
<dbReference type="GO" id="GO:0005737">
    <property type="term" value="C:cytoplasm"/>
    <property type="evidence" value="ECO:0007669"/>
    <property type="project" value="TreeGrafter"/>
</dbReference>